<reference evidence="2" key="1">
    <citation type="submission" date="2016-09" db="EMBL/GenBank/DDBJ databases">
        <authorList>
            <person name="Varghese N."/>
            <person name="Submissions S."/>
        </authorList>
    </citation>
    <scope>NUCLEOTIDE SEQUENCE [LARGE SCALE GENOMIC DNA]</scope>
    <source>
        <strain evidence="2">TNe-862</strain>
    </source>
</reference>
<organism evidence="1 2">
    <name type="scientific">Paraburkholderia lycopersici</name>
    <dbReference type="NCBI Taxonomy" id="416944"/>
    <lineage>
        <taxon>Bacteria</taxon>
        <taxon>Pseudomonadati</taxon>
        <taxon>Pseudomonadota</taxon>
        <taxon>Betaproteobacteria</taxon>
        <taxon>Burkholderiales</taxon>
        <taxon>Burkholderiaceae</taxon>
        <taxon>Paraburkholderia</taxon>
    </lineage>
</organism>
<name>A0A1G6NI55_9BURK</name>
<proteinExistence type="predicted"/>
<dbReference type="EMBL" id="FMYQ01000009">
    <property type="protein sequence ID" value="SDC67650.1"/>
    <property type="molecule type" value="Genomic_DNA"/>
</dbReference>
<sequence>MKKIINSEKYRIEVSNEHIVISLNTPQEDELYAVYLKTGDDRVIEKKPYQTTETFTFSIVPNGAYYFRVFVRKGEAQHVWSTSLFLLPQGVEVAGTDSLMDKIIADGDVDGNLSLILQDEYFDAKKAFRRVMDAVHRGLAWRNKEDFGQRLLQYLKDSVDFRKRRFALSCLVYASESEFLRENYLFVKESIAACGEGLDHEAAYIGGLLEYRVGNFHSAELLFQGIKKSPMLEYHQAPSRSYFYRWSPDGTRAEFGDFNLLRKCEGGGDGVVLMSCDYGYFAAYFQKSMDALLRKECSVHVHFVLPQGFDLNRISVSALGEIGVSYEFEPRNVSEELNIKTYYAASRYLVLDKIIQTYEKPVLISDIDIDFSPMDLKGLFHMLPADEIALVFGIRNLPWLSILAGFNLFGRNVAGGPFVAYLKSFLSYCFATGRDAWMLDQVALEVSYQNLSTIHKRKIRPMSEIKNFPLRQYGDVDRYRTVARQARLDLALSMSE</sequence>
<keyword evidence="2" id="KW-1185">Reference proteome</keyword>
<dbReference type="AlphaFoldDB" id="A0A1G6NI55"/>
<evidence type="ECO:0000313" key="2">
    <source>
        <dbReference type="Proteomes" id="UP000198908"/>
    </source>
</evidence>
<gene>
    <name evidence="1" type="ORF">SAMN05421548_10964</name>
</gene>
<protein>
    <submittedName>
        <fullName evidence="1">Uncharacterized protein</fullName>
    </submittedName>
</protein>
<dbReference type="Proteomes" id="UP000198908">
    <property type="component" value="Unassembled WGS sequence"/>
</dbReference>
<dbReference type="OrthoDB" id="7295569at2"/>
<dbReference type="RefSeq" id="WP_091996970.1">
    <property type="nucleotide sequence ID" value="NZ_FMYQ01000009.1"/>
</dbReference>
<evidence type="ECO:0000313" key="1">
    <source>
        <dbReference type="EMBL" id="SDC67650.1"/>
    </source>
</evidence>
<accession>A0A1G6NI55</accession>
<dbReference type="STRING" id="416944.SAMN05421548_10964"/>